<dbReference type="PANTHER" id="PTHR11955">
    <property type="entry name" value="FATTY ACID BINDING PROTEIN"/>
    <property type="match status" value="1"/>
</dbReference>
<evidence type="ECO:0000313" key="4">
    <source>
        <dbReference type="Proteomes" id="UP000008237"/>
    </source>
</evidence>
<keyword evidence="2" id="KW-0446">Lipid-binding</keyword>
<dbReference type="InterPro" id="IPR000463">
    <property type="entry name" value="Fatty_acid-bd"/>
</dbReference>
<evidence type="ECO:0000256" key="1">
    <source>
        <dbReference type="ARBA" id="ARBA00008390"/>
    </source>
</evidence>
<keyword evidence="4" id="KW-1185">Reference proteome</keyword>
<organism evidence="4">
    <name type="scientific">Harpegnathos saltator</name>
    <name type="common">Jerdon's jumping ant</name>
    <dbReference type="NCBI Taxonomy" id="610380"/>
    <lineage>
        <taxon>Eukaryota</taxon>
        <taxon>Metazoa</taxon>
        <taxon>Ecdysozoa</taxon>
        <taxon>Arthropoda</taxon>
        <taxon>Hexapoda</taxon>
        <taxon>Insecta</taxon>
        <taxon>Pterygota</taxon>
        <taxon>Neoptera</taxon>
        <taxon>Endopterygota</taxon>
        <taxon>Hymenoptera</taxon>
        <taxon>Apocrita</taxon>
        <taxon>Aculeata</taxon>
        <taxon>Formicoidea</taxon>
        <taxon>Formicidae</taxon>
        <taxon>Ponerinae</taxon>
        <taxon>Ponerini</taxon>
        <taxon>Harpegnathos</taxon>
    </lineage>
</organism>
<dbReference type="STRING" id="610380.E2BED2"/>
<reference evidence="3 4" key="1">
    <citation type="journal article" date="2010" name="Science">
        <title>Genomic comparison of the ants Camponotus floridanus and Harpegnathos saltator.</title>
        <authorList>
            <person name="Bonasio R."/>
            <person name="Zhang G."/>
            <person name="Ye C."/>
            <person name="Mutti N.S."/>
            <person name="Fang X."/>
            <person name="Qin N."/>
            <person name="Donahue G."/>
            <person name="Yang P."/>
            <person name="Li Q."/>
            <person name="Li C."/>
            <person name="Zhang P."/>
            <person name="Huang Z."/>
            <person name="Berger S.L."/>
            <person name="Reinberg D."/>
            <person name="Wang J."/>
            <person name="Liebig J."/>
        </authorList>
    </citation>
    <scope>NUCLEOTIDE SEQUENCE [LARGE SCALE GENOMIC DNA]</scope>
    <source>
        <strain evidence="3 4">R22 G/1</strain>
    </source>
</reference>
<dbReference type="InterPro" id="IPR012674">
    <property type="entry name" value="Calycin"/>
</dbReference>
<dbReference type="InterPro" id="IPR031259">
    <property type="entry name" value="ILBP"/>
</dbReference>
<dbReference type="PRINTS" id="PR00178">
    <property type="entry name" value="FATTYACIDBP"/>
</dbReference>
<comment type="similarity">
    <text evidence="1">Belongs to the calycin superfamily. Fatty-acid binding protein (FABP) family.</text>
</comment>
<evidence type="ECO:0000256" key="2">
    <source>
        <dbReference type="ARBA" id="ARBA00023121"/>
    </source>
</evidence>
<dbReference type="EMBL" id="GL447768">
    <property type="protein sequence ID" value="EFN85977.1"/>
    <property type="molecule type" value="Genomic_DNA"/>
</dbReference>
<gene>
    <name evidence="3" type="ORF">EAI_07902</name>
</gene>
<dbReference type="AlphaFoldDB" id="E2BED2"/>
<dbReference type="Proteomes" id="UP000008237">
    <property type="component" value="Unassembled WGS sequence"/>
</dbReference>
<sequence>MVQIVGKYQHVSDENFDNYIKSLGNNDLIDTFLQSSPVVEVQQDGDQWTVSVTDKGKSGSATFKLGETYEEQMLSLPASFKSVTTREGNSFRTESSFSAEVKVTRLYEFTDDGIIVHLSSNTSDVKAKRTYRRL</sequence>
<dbReference type="CDD" id="cd19448">
    <property type="entry name" value="FABP_pancrustacea"/>
    <property type="match status" value="1"/>
</dbReference>
<proteinExistence type="inferred from homology"/>
<dbReference type="OMA" id="VQIVGKY"/>
<dbReference type="InParanoid" id="E2BED2"/>
<name>E2BED2_HARSA</name>
<dbReference type="SUPFAM" id="SSF50814">
    <property type="entry name" value="Lipocalins"/>
    <property type="match status" value="1"/>
</dbReference>
<evidence type="ECO:0000313" key="3">
    <source>
        <dbReference type="EMBL" id="EFN85977.1"/>
    </source>
</evidence>
<dbReference type="GO" id="GO:0008289">
    <property type="term" value="F:lipid binding"/>
    <property type="evidence" value="ECO:0007669"/>
    <property type="project" value="UniProtKB-KW"/>
</dbReference>
<dbReference type="OrthoDB" id="412780at2759"/>
<protein>
    <submittedName>
        <fullName evidence="3">Fatty acid-binding protein</fullName>
    </submittedName>
</protein>
<dbReference type="PhylomeDB" id="E2BED2"/>
<dbReference type="KEGG" id="hst:105181881"/>
<dbReference type="Pfam" id="PF14651">
    <property type="entry name" value="Lipocalin_7"/>
    <property type="match status" value="1"/>
</dbReference>
<dbReference type="Gene3D" id="2.40.128.20">
    <property type="match status" value="1"/>
</dbReference>
<accession>E2BED2</accession>